<dbReference type="RefSeq" id="WP_242178202.1">
    <property type="nucleotide sequence ID" value="NZ_JAKQYM010000004.1"/>
</dbReference>
<dbReference type="AlphaFoldDB" id="A0A9X1VM81"/>
<reference evidence="2" key="1">
    <citation type="submission" date="2022-02" db="EMBL/GenBank/DDBJ databases">
        <title>Polaribacter sp. MSW13, isolated from seawater.</title>
        <authorList>
            <person name="Kristyanto S."/>
            <person name="Jung J."/>
            <person name="Jeon C.O."/>
        </authorList>
    </citation>
    <scope>NUCLEOTIDE SEQUENCE</scope>
    <source>
        <strain evidence="2">MSW13</strain>
    </source>
</reference>
<feature type="domain" description="DUF2007" evidence="1">
    <location>
        <begin position="8"/>
        <end position="70"/>
    </location>
</feature>
<accession>A0A9X1VM81</accession>
<gene>
    <name evidence="2" type="ORF">MC378_07835</name>
</gene>
<name>A0A9X1VM81_9FLAO</name>
<proteinExistence type="predicted"/>
<evidence type="ECO:0000313" key="2">
    <source>
        <dbReference type="EMBL" id="MCI2229074.1"/>
    </source>
</evidence>
<organism evidence="2 3">
    <name type="scientific">Polaribacter marinus</name>
    <dbReference type="NCBI Taxonomy" id="2916838"/>
    <lineage>
        <taxon>Bacteria</taxon>
        <taxon>Pseudomonadati</taxon>
        <taxon>Bacteroidota</taxon>
        <taxon>Flavobacteriia</taxon>
        <taxon>Flavobacteriales</taxon>
        <taxon>Flavobacteriaceae</taxon>
    </lineage>
</organism>
<protein>
    <submittedName>
        <fullName evidence="2">DUF2007 domain-containing protein</fullName>
    </submittedName>
</protein>
<keyword evidence="3" id="KW-1185">Reference proteome</keyword>
<evidence type="ECO:0000259" key="1">
    <source>
        <dbReference type="Pfam" id="PF09413"/>
    </source>
</evidence>
<dbReference type="Pfam" id="PF09413">
    <property type="entry name" value="DUF2007"/>
    <property type="match status" value="1"/>
</dbReference>
<evidence type="ECO:0000313" key="3">
    <source>
        <dbReference type="Proteomes" id="UP001139369"/>
    </source>
</evidence>
<comment type="caution">
    <text evidence="2">The sequence shown here is derived from an EMBL/GenBank/DDBJ whole genome shotgun (WGS) entry which is preliminary data.</text>
</comment>
<dbReference type="InterPro" id="IPR018551">
    <property type="entry name" value="DUF2007"/>
</dbReference>
<sequence length="76" mass="8277">MTNEHIKVFSGSSILTNGLKSLLEEVNIACIIKDPINSGKLTGFGTLGQTIQLFILDSDLEKAKPIIEAYKEKINA</sequence>
<dbReference type="EMBL" id="JAKQYM010000004">
    <property type="protein sequence ID" value="MCI2229074.1"/>
    <property type="molecule type" value="Genomic_DNA"/>
</dbReference>
<dbReference type="Proteomes" id="UP001139369">
    <property type="component" value="Unassembled WGS sequence"/>
</dbReference>